<feature type="compositionally biased region" description="Basic and acidic residues" evidence="1">
    <location>
        <begin position="130"/>
        <end position="140"/>
    </location>
</feature>
<feature type="compositionally biased region" description="Low complexity" evidence="1">
    <location>
        <begin position="54"/>
        <end position="67"/>
    </location>
</feature>
<evidence type="ECO:0000256" key="1">
    <source>
        <dbReference type="SAM" id="MobiDB-lite"/>
    </source>
</evidence>
<sequence>MKLIAGSWSSMLQLLLFCCWLLAALTSAQKIEASTVAPHYNEEVKIHHPTLSATTTNDDNNNDTTGNIANRPLRGSISPTDPLKVLGFDNKQIARVHRARSQAEKDEIVNELMELRSRNMEIFRDMSPEERRVHRDRMQKEGISAPHSIEWS</sequence>
<keyword evidence="2" id="KW-0732">Signal</keyword>
<feature type="signal peptide" evidence="2">
    <location>
        <begin position="1"/>
        <end position="28"/>
    </location>
</feature>
<evidence type="ECO:0000256" key="2">
    <source>
        <dbReference type="SAM" id="SignalP"/>
    </source>
</evidence>
<gene>
    <name evidence="3" type="ORF">LDAN0321_LOCUS17132</name>
    <name evidence="4" type="ORF">LDAN0321_LOCUS17133</name>
</gene>
<organism evidence="3">
    <name type="scientific">Leptocylindrus danicus</name>
    <dbReference type="NCBI Taxonomy" id="163516"/>
    <lineage>
        <taxon>Eukaryota</taxon>
        <taxon>Sar</taxon>
        <taxon>Stramenopiles</taxon>
        <taxon>Ochrophyta</taxon>
        <taxon>Bacillariophyta</taxon>
        <taxon>Coscinodiscophyceae</taxon>
        <taxon>Chaetocerotophycidae</taxon>
        <taxon>Leptocylindrales</taxon>
        <taxon>Leptocylindraceae</taxon>
        <taxon>Leptocylindrus</taxon>
    </lineage>
</organism>
<evidence type="ECO:0000313" key="4">
    <source>
        <dbReference type="EMBL" id="CAD9602397.1"/>
    </source>
</evidence>
<reference evidence="3" key="1">
    <citation type="submission" date="2021-01" db="EMBL/GenBank/DDBJ databases">
        <authorList>
            <person name="Corre E."/>
            <person name="Pelletier E."/>
            <person name="Niang G."/>
            <person name="Scheremetjew M."/>
            <person name="Finn R."/>
            <person name="Kale V."/>
            <person name="Holt S."/>
            <person name="Cochrane G."/>
            <person name="Meng A."/>
            <person name="Brown T."/>
            <person name="Cohen L."/>
        </authorList>
    </citation>
    <scope>NUCLEOTIDE SEQUENCE</scope>
    <source>
        <strain evidence="3">B650</strain>
    </source>
</reference>
<feature type="region of interest" description="Disordered" evidence="1">
    <location>
        <begin position="130"/>
        <end position="152"/>
    </location>
</feature>
<evidence type="ECO:0000313" key="3">
    <source>
        <dbReference type="EMBL" id="CAD9602395.1"/>
    </source>
</evidence>
<dbReference type="EMBL" id="HBGY01027708">
    <property type="protein sequence ID" value="CAD9602397.1"/>
    <property type="molecule type" value="Transcribed_RNA"/>
</dbReference>
<dbReference type="AlphaFoldDB" id="A0A6U2RJ25"/>
<dbReference type="EMBL" id="HBGY01027706">
    <property type="protein sequence ID" value="CAD9602395.1"/>
    <property type="molecule type" value="Transcribed_RNA"/>
</dbReference>
<name>A0A6U2RJ25_9STRA</name>
<feature type="chain" id="PRO_5036191951" evidence="2">
    <location>
        <begin position="29"/>
        <end position="152"/>
    </location>
</feature>
<proteinExistence type="predicted"/>
<protein>
    <submittedName>
        <fullName evidence="3">Uncharacterized protein</fullName>
    </submittedName>
</protein>
<accession>A0A6U2RJ25</accession>
<feature type="region of interest" description="Disordered" evidence="1">
    <location>
        <begin position="50"/>
        <end position="74"/>
    </location>
</feature>